<evidence type="ECO:0000313" key="2">
    <source>
        <dbReference type="Proteomes" id="UP000643810"/>
    </source>
</evidence>
<dbReference type="RefSeq" id="WP_118280612.1">
    <property type="nucleotide sequence ID" value="NZ_JACOPG010000002.1"/>
</dbReference>
<comment type="caution">
    <text evidence="1">The sequence shown here is derived from an EMBL/GenBank/DDBJ whole genome shotgun (WGS) entry which is preliminary data.</text>
</comment>
<evidence type="ECO:0000313" key="1">
    <source>
        <dbReference type="EMBL" id="MBC5686369.1"/>
    </source>
</evidence>
<proteinExistence type="predicted"/>
<dbReference type="Proteomes" id="UP000643810">
    <property type="component" value="Unassembled WGS sequence"/>
</dbReference>
<protein>
    <recommendedName>
        <fullName evidence="3">DUF4364 family protein</fullName>
    </recommendedName>
</protein>
<keyword evidence="2" id="KW-1185">Reference proteome</keyword>
<dbReference type="EMBL" id="JACOPG010000002">
    <property type="protein sequence ID" value="MBC5686369.1"/>
    <property type="molecule type" value="Genomic_DNA"/>
</dbReference>
<name>A0ABR7GFY8_9FIRM</name>
<sequence length="171" mass="20100">MPEMERRLRKNPSRKECEDIIRRILMTEMLEKGKNEHFKTATDFMKYFESLYPASDSLTKQVQRAIKSLDMPKDPNGYFIINKTAEQLDQDQELSFMLQKSKAHVTSLEDYETLFLATDPNYKSYLLQLIRESKTCHGKYITILDTTDGLLFYTKNASQLRILLESLMQHS</sequence>
<reference evidence="1 2" key="1">
    <citation type="submission" date="2020-08" db="EMBL/GenBank/DDBJ databases">
        <title>Genome public.</title>
        <authorList>
            <person name="Liu C."/>
            <person name="Sun Q."/>
        </authorList>
    </citation>
    <scope>NUCLEOTIDE SEQUENCE [LARGE SCALE GENOMIC DNA]</scope>
    <source>
        <strain evidence="1 2">NSJ-9</strain>
    </source>
</reference>
<accession>A0ABR7GFY8</accession>
<gene>
    <name evidence="1" type="ORF">H8R94_07075</name>
</gene>
<evidence type="ECO:0008006" key="3">
    <source>
        <dbReference type="Google" id="ProtNLM"/>
    </source>
</evidence>
<organism evidence="1 2">
    <name type="scientific">Roseburia lenta</name>
    <dbReference type="NCBI Taxonomy" id="2763061"/>
    <lineage>
        <taxon>Bacteria</taxon>
        <taxon>Bacillati</taxon>
        <taxon>Bacillota</taxon>
        <taxon>Clostridia</taxon>
        <taxon>Lachnospirales</taxon>
        <taxon>Lachnospiraceae</taxon>
        <taxon>Roseburia</taxon>
    </lineage>
</organism>